<dbReference type="AlphaFoldDB" id="A0A919QGU8"/>
<name>A0A919QGU8_9ACTN</name>
<sequence>MTQRTARTSGSLRRIDTSVPHSSRVWDYWLGGTDNYRADREVGDEIVRLTPDLPVNARAERQFLGRVVRHLAATAGVDQFLDVGTGIPTAGNTHQVAHQVNPAAKVVYVDNDPTVLVHARALLNGSLKGRVDYIDADVRDPEPILQAATETLDFSRPVALMLLCVLDFVPDDTLVHDAVGVLVDALAPGSYVAIASSVTSPAMDKAADAWNASGAAPILLRTPRQLVSMFTGLDLLQPGVVSLPQWWPDAATEYTDREVYQYGGLGRKA</sequence>
<dbReference type="Pfam" id="PF04672">
    <property type="entry name" value="Methyltransf_19"/>
    <property type="match status" value="1"/>
</dbReference>
<dbReference type="InterPro" id="IPR029063">
    <property type="entry name" value="SAM-dependent_MTases_sf"/>
</dbReference>
<protein>
    <recommendedName>
        <fullName evidence="3">S-adenosyl methyltransferase</fullName>
    </recommendedName>
</protein>
<dbReference type="InterPro" id="IPR006764">
    <property type="entry name" value="SAM_dep_MeTrfase_SAV2177_type"/>
</dbReference>
<reference evidence="1" key="1">
    <citation type="submission" date="2021-01" db="EMBL/GenBank/DDBJ databases">
        <title>Whole genome shotgun sequence of Acrocarpospora phusangensis NBRC 108782.</title>
        <authorList>
            <person name="Komaki H."/>
            <person name="Tamura T."/>
        </authorList>
    </citation>
    <scope>NUCLEOTIDE SEQUENCE</scope>
    <source>
        <strain evidence="1">NBRC 108782</strain>
    </source>
</reference>
<evidence type="ECO:0008006" key="3">
    <source>
        <dbReference type="Google" id="ProtNLM"/>
    </source>
</evidence>
<organism evidence="1 2">
    <name type="scientific">Acrocarpospora phusangensis</name>
    <dbReference type="NCBI Taxonomy" id="1070424"/>
    <lineage>
        <taxon>Bacteria</taxon>
        <taxon>Bacillati</taxon>
        <taxon>Actinomycetota</taxon>
        <taxon>Actinomycetes</taxon>
        <taxon>Streptosporangiales</taxon>
        <taxon>Streptosporangiaceae</taxon>
        <taxon>Acrocarpospora</taxon>
    </lineage>
</organism>
<evidence type="ECO:0000313" key="2">
    <source>
        <dbReference type="Proteomes" id="UP000640052"/>
    </source>
</evidence>
<dbReference type="SUPFAM" id="SSF53335">
    <property type="entry name" value="S-adenosyl-L-methionine-dependent methyltransferases"/>
    <property type="match status" value="1"/>
</dbReference>
<dbReference type="PIRSF" id="PIRSF017393">
    <property type="entry name" value="MTase_SAV2177"/>
    <property type="match status" value="1"/>
</dbReference>
<dbReference type="Proteomes" id="UP000640052">
    <property type="component" value="Unassembled WGS sequence"/>
</dbReference>
<comment type="caution">
    <text evidence="1">The sequence shown here is derived from an EMBL/GenBank/DDBJ whole genome shotgun (WGS) entry which is preliminary data.</text>
</comment>
<keyword evidence="2" id="KW-1185">Reference proteome</keyword>
<evidence type="ECO:0000313" key="1">
    <source>
        <dbReference type="EMBL" id="GIH28702.1"/>
    </source>
</evidence>
<dbReference type="Gene3D" id="3.40.50.150">
    <property type="entry name" value="Vaccinia Virus protein VP39"/>
    <property type="match status" value="1"/>
</dbReference>
<dbReference type="EMBL" id="BOOA01000091">
    <property type="protein sequence ID" value="GIH28702.1"/>
    <property type="molecule type" value="Genomic_DNA"/>
</dbReference>
<proteinExistence type="predicted"/>
<accession>A0A919QGU8</accession>
<dbReference type="CDD" id="cd02440">
    <property type="entry name" value="AdoMet_MTases"/>
    <property type="match status" value="1"/>
</dbReference>
<gene>
    <name evidence="1" type="ORF">Aph01nite_70120</name>
</gene>
<dbReference type="RefSeq" id="WP_204045320.1">
    <property type="nucleotide sequence ID" value="NZ_BOOA01000091.1"/>
</dbReference>